<dbReference type="Pfam" id="PF08668">
    <property type="entry name" value="HDOD"/>
    <property type="match status" value="1"/>
</dbReference>
<dbReference type="EMBL" id="JAVRIE010000001">
    <property type="protein sequence ID" value="MDT0580968.1"/>
    <property type="molecule type" value="Genomic_DNA"/>
</dbReference>
<evidence type="ECO:0000259" key="1">
    <source>
        <dbReference type="PROSITE" id="PS50883"/>
    </source>
</evidence>
<dbReference type="Pfam" id="PF00563">
    <property type="entry name" value="EAL"/>
    <property type="match status" value="1"/>
</dbReference>
<protein>
    <submittedName>
        <fullName evidence="3">EAL domain-containing protein</fullName>
    </submittedName>
</protein>
<feature type="domain" description="EAL" evidence="1">
    <location>
        <begin position="1"/>
        <end position="205"/>
    </location>
</feature>
<evidence type="ECO:0000313" key="4">
    <source>
        <dbReference type="Proteomes" id="UP001249020"/>
    </source>
</evidence>
<name>A0AAW8QUZ8_9ALTE</name>
<comment type="caution">
    <text evidence="3">The sequence shown here is derived from an EMBL/GenBank/DDBJ whole genome shotgun (WGS) entry which is preliminary data.</text>
</comment>
<dbReference type="InterPro" id="IPR052340">
    <property type="entry name" value="RNase_Y/CdgJ"/>
</dbReference>
<dbReference type="Proteomes" id="UP001249020">
    <property type="component" value="Unassembled WGS sequence"/>
</dbReference>
<dbReference type="SUPFAM" id="SSF141868">
    <property type="entry name" value="EAL domain-like"/>
    <property type="match status" value="1"/>
</dbReference>
<keyword evidence="4" id="KW-1185">Reference proteome</keyword>
<dbReference type="SUPFAM" id="SSF109604">
    <property type="entry name" value="HD-domain/PDEase-like"/>
    <property type="match status" value="1"/>
</dbReference>
<dbReference type="SMART" id="SM00052">
    <property type="entry name" value="EAL"/>
    <property type="match status" value="1"/>
</dbReference>
<dbReference type="InterPro" id="IPR014408">
    <property type="entry name" value="dGMP_Pdiesterase_EAL/HD-GYP"/>
</dbReference>
<dbReference type="PROSITE" id="PS51833">
    <property type="entry name" value="HDOD"/>
    <property type="match status" value="1"/>
</dbReference>
<dbReference type="AlphaFoldDB" id="A0AAW8QUZ8"/>
<dbReference type="InterPro" id="IPR001633">
    <property type="entry name" value="EAL_dom"/>
</dbReference>
<dbReference type="PROSITE" id="PS50883">
    <property type="entry name" value="EAL"/>
    <property type="match status" value="1"/>
</dbReference>
<gene>
    <name evidence="3" type="ORF">RM544_00280</name>
</gene>
<dbReference type="InterPro" id="IPR013976">
    <property type="entry name" value="HDOD"/>
</dbReference>
<dbReference type="RefSeq" id="WP_311359784.1">
    <property type="nucleotide sequence ID" value="NZ_JAVRIE010000001.1"/>
</dbReference>
<dbReference type="PANTHER" id="PTHR33525:SF4">
    <property type="entry name" value="CYCLIC DI-GMP PHOSPHODIESTERASE CDGJ"/>
    <property type="match status" value="1"/>
</dbReference>
<reference evidence="3 4" key="1">
    <citation type="submission" date="2023-09" db="EMBL/GenBank/DDBJ databases">
        <authorList>
            <person name="Rey-Velasco X."/>
        </authorList>
    </citation>
    <scope>NUCLEOTIDE SEQUENCE [LARGE SCALE GENOMIC DNA]</scope>
    <source>
        <strain evidence="3 4">W409</strain>
    </source>
</reference>
<dbReference type="PANTHER" id="PTHR33525">
    <property type="match status" value="1"/>
</dbReference>
<proteinExistence type="predicted"/>
<dbReference type="InterPro" id="IPR035919">
    <property type="entry name" value="EAL_sf"/>
</dbReference>
<evidence type="ECO:0000259" key="2">
    <source>
        <dbReference type="PROSITE" id="PS51833"/>
    </source>
</evidence>
<evidence type="ECO:0000313" key="3">
    <source>
        <dbReference type="EMBL" id="MDT0580968.1"/>
    </source>
</evidence>
<sequence length="406" mass="46467">MGFFAARQPILDREKTLYGYELLFRTSLDNVFPDVDQEKATSKMIEGLQFDLGLDKISDGKLAFINFTEQSLLSGYPELLPNQKVVVEILETVKPTNSLYGALKKLRQKGYILALDDFIHEAHWEPFYKLIDIVKIDYREISKQDMHDTLAAVRQHPHIKLLAEKVETNDEFKKAKDEGFVLFQGYFFSRPEVIKSVTLTPGQASIASLMSALSSPEPDFNEITKLFELDVTLSFKLLRYTQTAMFKRQNAIKTIKQAVLVLGKNELERFVSLIFAAQFSSEKPQELIRLSIQRAKFCELLAPYCNQANDSSSAFLTGMMSLIDAMLDTEINMVINDLPLSDDIKHALIDNQGWLSDCVQLCKHFEQGNWQKMEQSCNDLNIPYQKILEEYEEAGMWAEEKVLQLA</sequence>
<organism evidence="3 4">
    <name type="scientific">Brumicola blandensis</name>
    <dbReference type="NCBI Taxonomy" id="3075611"/>
    <lineage>
        <taxon>Bacteria</taxon>
        <taxon>Pseudomonadati</taxon>
        <taxon>Pseudomonadota</taxon>
        <taxon>Gammaproteobacteria</taxon>
        <taxon>Alteromonadales</taxon>
        <taxon>Alteromonadaceae</taxon>
        <taxon>Brumicola</taxon>
    </lineage>
</organism>
<feature type="domain" description="HDOD" evidence="2">
    <location>
        <begin position="199"/>
        <end position="386"/>
    </location>
</feature>
<dbReference type="Gene3D" id="1.10.3210.10">
    <property type="entry name" value="Hypothetical protein af1432"/>
    <property type="match status" value="1"/>
</dbReference>
<dbReference type="PIRSF" id="PIRSF003180">
    <property type="entry name" value="DiGMPpdiest_YuxH"/>
    <property type="match status" value="1"/>
</dbReference>
<dbReference type="Gene3D" id="3.20.20.450">
    <property type="entry name" value="EAL domain"/>
    <property type="match status" value="1"/>
</dbReference>
<accession>A0AAW8QUZ8</accession>